<sequence>MVRLLQLESTYKKILKIWSLI</sequence>
<dbReference type="AlphaFoldDB" id="A0A0E9UKD1"/>
<protein>
    <submittedName>
        <fullName evidence="1">Uncharacterized protein</fullName>
    </submittedName>
</protein>
<evidence type="ECO:0000313" key="1">
    <source>
        <dbReference type="EMBL" id="JAH65418.1"/>
    </source>
</evidence>
<reference evidence="1" key="2">
    <citation type="journal article" date="2015" name="Fish Shellfish Immunol.">
        <title>Early steps in the European eel (Anguilla anguilla)-Vibrio vulnificus interaction in the gills: Role of the RtxA13 toxin.</title>
        <authorList>
            <person name="Callol A."/>
            <person name="Pajuelo D."/>
            <person name="Ebbesson L."/>
            <person name="Teles M."/>
            <person name="MacKenzie S."/>
            <person name="Amaro C."/>
        </authorList>
    </citation>
    <scope>NUCLEOTIDE SEQUENCE</scope>
</reference>
<organism evidence="1">
    <name type="scientific">Anguilla anguilla</name>
    <name type="common">European freshwater eel</name>
    <name type="synonym">Muraena anguilla</name>
    <dbReference type="NCBI Taxonomy" id="7936"/>
    <lineage>
        <taxon>Eukaryota</taxon>
        <taxon>Metazoa</taxon>
        <taxon>Chordata</taxon>
        <taxon>Craniata</taxon>
        <taxon>Vertebrata</taxon>
        <taxon>Euteleostomi</taxon>
        <taxon>Actinopterygii</taxon>
        <taxon>Neopterygii</taxon>
        <taxon>Teleostei</taxon>
        <taxon>Anguilliformes</taxon>
        <taxon>Anguillidae</taxon>
        <taxon>Anguilla</taxon>
    </lineage>
</organism>
<reference evidence="1" key="1">
    <citation type="submission" date="2014-11" db="EMBL/GenBank/DDBJ databases">
        <authorList>
            <person name="Amaro Gonzalez C."/>
        </authorList>
    </citation>
    <scope>NUCLEOTIDE SEQUENCE</scope>
</reference>
<proteinExistence type="predicted"/>
<dbReference type="EMBL" id="GBXM01043159">
    <property type="protein sequence ID" value="JAH65418.1"/>
    <property type="molecule type" value="Transcribed_RNA"/>
</dbReference>
<name>A0A0E9UKD1_ANGAN</name>
<accession>A0A0E9UKD1</accession>